<evidence type="ECO:0008006" key="3">
    <source>
        <dbReference type="Google" id="ProtNLM"/>
    </source>
</evidence>
<dbReference type="EMBL" id="AP029022">
    <property type="protein sequence ID" value="BEV03349.1"/>
    <property type="molecule type" value="Genomic_DNA"/>
</dbReference>
<accession>A0ABM8K3B5</accession>
<keyword evidence="2" id="KW-1185">Reference proteome</keyword>
<gene>
    <name evidence="1" type="ORF">CRDW_07230</name>
</gene>
<name>A0ABM8K3B5_9FLAO</name>
<organism evidence="1 2">
    <name type="scientific">Chryseobacterium gambrini</name>
    <dbReference type="NCBI Taxonomy" id="373672"/>
    <lineage>
        <taxon>Bacteria</taxon>
        <taxon>Pseudomonadati</taxon>
        <taxon>Bacteroidota</taxon>
        <taxon>Flavobacteriia</taxon>
        <taxon>Flavobacteriales</taxon>
        <taxon>Weeksellaceae</taxon>
        <taxon>Chryseobacterium group</taxon>
        <taxon>Chryseobacterium</taxon>
    </lineage>
</organism>
<reference evidence="1 2" key="1">
    <citation type="journal article" date="2020" name="Microbes Environ.">
        <title>Synthetic bacterial community of duckweed: a simple and stable system to study plant-microbe interactions.</title>
        <authorList>
            <person name="Ishizawa H."/>
            <person name="Tada M."/>
            <person name="Kuroda M."/>
            <person name="Inoue D."/>
            <person name="Futamata H."/>
            <person name="Ike M."/>
        </authorList>
    </citation>
    <scope>NUCLEOTIDE SEQUENCE [LARGE SCALE GENOMIC DNA]</scope>
    <source>
        <strain evidence="1 2">DW100</strain>
    </source>
</reference>
<proteinExistence type="predicted"/>
<protein>
    <recommendedName>
        <fullName evidence="3">LPS export ABC transporter periplasmic protein LptC</fullName>
    </recommendedName>
</protein>
<sequence length="163" mass="19186">MRAFLLTFFIFIFISGYTFSQNIKSISKKVSEINSTKNIKIKTVPYSYFLDKNQTSDNGIELKGFYKDGKLKKIEHFVGLSAWNISTQYFFSENDKLIFVLAKKYQIIDENGYIKNPKLLSESRYYYTDERLVKVTGIAQNPDVENSYLKESKTLRRDLEEYK</sequence>
<dbReference type="Proteomes" id="UP001380186">
    <property type="component" value="Chromosome"/>
</dbReference>
<evidence type="ECO:0000313" key="1">
    <source>
        <dbReference type="EMBL" id="BEV03349.1"/>
    </source>
</evidence>
<dbReference type="RefSeq" id="WP_338614286.1">
    <property type="nucleotide sequence ID" value="NZ_AP029022.1"/>
</dbReference>
<evidence type="ECO:0000313" key="2">
    <source>
        <dbReference type="Proteomes" id="UP001380186"/>
    </source>
</evidence>